<dbReference type="EMBL" id="GGEC01029617">
    <property type="protein sequence ID" value="MBX10101.1"/>
    <property type="molecule type" value="Transcribed_RNA"/>
</dbReference>
<protein>
    <submittedName>
        <fullName evidence="1">Uncharacterized protein LOC8258533 isoform X5</fullName>
    </submittedName>
</protein>
<reference evidence="1" key="1">
    <citation type="submission" date="2018-02" db="EMBL/GenBank/DDBJ databases">
        <title>Rhizophora mucronata_Transcriptome.</title>
        <authorList>
            <person name="Meera S.P."/>
            <person name="Sreeshan A."/>
            <person name="Augustine A."/>
        </authorList>
    </citation>
    <scope>NUCLEOTIDE SEQUENCE</scope>
    <source>
        <tissue evidence="1">Leaf</tissue>
    </source>
</reference>
<sequence length="64" mass="6961">MGKYSNIMMPTPQAKTNNSDMETHIMESYFMLHSASSSKEAAYSICSELISSLSSNSDSGWASS</sequence>
<accession>A0A2P2KWL0</accession>
<dbReference type="AlphaFoldDB" id="A0A2P2KWL0"/>
<organism evidence="1">
    <name type="scientific">Rhizophora mucronata</name>
    <name type="common">Asiatic mangrove</name>
    <dbReference type="NCBI Taxonomy" id="61149"/>
    <lineage>
        <taxon>Eukaryota</taxon>
        <taxon>Viridiplantae</taxon>
        <taxon>Streptophyta</taxon>
        <taxon>Embryophyta</taxon>
        <taxon>Tracheophyta</taxon>
        <taxon>Spermatophyta</taxon>
        <taxon>Magnoliopsida</taxon>
        <taxon>eudicotyledons</taxon>
        <taxon>Gunneridae</taxon>
        <taxon>Pentapetalae</taxon>
        <taxon>rosids</taxon>
        <taxon>fabids</taxon>
        <taxon>Malpighiales</taxon>
        <taxon>Rhizophoraceae</taxon>
        <taxon>Rhizophora</taxon>
    </lineage>
</organism>
<proteinExistence type="predicted"/>
<name>A0A2P2KWL0_RHIMU</name>
<evidence type="ECO:0000313" key="1">
    <source>
        <dbReference type="EMBL" id="MBX10101.1"/>
    </source>
</evidence>